<sequence>QRDFIGVFPNFYIALSILLTLPVTVAARERSFSKLKSIKNHLRSSMIQDRLNSLALNSVENEICDELAFDDIVNEFAIMKFRK</sequence>
<evidence type="ECO:0000259" key="2">
    <source>
        <dbReference type="Pfam" id="PF05699"/>
    </source>
</evidence>
<dbReference type="Pfam" id="PF05699">
    <property type="entry name" value="Dimer_Tnp_hAT"/>
    <property type="match status" value="1"/>
</dbReference>
<evidence type="ECO:0000256" key="1">
    <source>
        <dbReference type="SAM" id="Phobius"/>
    </source>
</evidence>
<keyword evidence="1" id="KW-0472">Membrane</keyword>
<feature type="non-terminal residue" evidence="3">
    <location>
        <position position="83"/>
    </location>
</feature>
<dbReference type="PANTHER" id="PTHR45749">
    <property type="match status" value="1"/>
</dbReference>
<keyword evidence="1" id="KW-0812">Transmembrane</keyword>
<dbReference type="GO" id="GO:0046983">
    <property type="term" value="F:protein dimerization activity"/>
    <property type="evidence" value="ECO:0007669"/>
    <property type="project" value="InterPro"/>
</dbReference>
<evidence type="ECO:0000313" key="3">
    <source>
        <dbReference type="EMBL" id="KDR18094.1"/>
    </source>
</evidence>
<reference evidence="3 4" key="1">
    <citation type="journal article" date="2014" name="Nat. Commun.">
        <title>Molecular traces of alternative social organization in a termite genome.</title>
        <authorList>
            <person name="Terrapon N."/>
            <person name="Li C."/>
            <person name="Robertson H.M."/>
            <person name="Ji L."/>
            <person name="Meng X."/>
            <person name="Booth W."/>
            <person name="Chen Z."/>
            <person name="Childers C.P."/>
            <person name="Glastad K.M."/>
            <person name="Gokhale K."/>
            <person name="Gowin J."/>
            <person name="Gronenberg W."/>
            <person name="Hermansen R.A."/>
            <person name="Hu H."/>
            <person name="Hunt B.G."/>
            <person name="Huylmans A.K."/>
            <person name="Khalil S.M."/>
            <person name="Mitchell R.D."/>
            <person name="Munoz-Torres M.C."/>
            <person name="Mustard J.A."/>
            <person name="Pan H."/>
            <person name="Reese J.T."/>
            <person name="Scharf M.E."/>
            <person name="Sun F."/>
            <person name="Vogel H."/>
            <person name="Xiao J."/>
            <person name="Yang W."/>
            <person name="Yang Z."/>
            <person name="Yang Z."/>
            <person name="Zhou J."/>
            <person name="Zhu J."/>
            <person name="Brent C.S."/>
            <person name="Elsik C.G."/>
            <person name="Goodisman M.A."/>
            <person name="Liberles D.A."/>
            <person name="Roe R.M."/>
            <person name="Vargo E.L."/>
            <person name="Vilcinskas A."/>
            <person name="Wang J."/>
            <person name="Bornberg-Bauer E."/>
            <person name="Korb J."/>
            <person name="Zhang G."/>
            <person name="Liebig J."/>
        </authorList>
    </citation>
    <scope>NUCLEOTIDE SEQUENCE [LARGE SCALE GENOMIC DNA]</scope>
    <source>
        <tissue evidence="3">Whole organism</tissue>
    </source>
</reference>
<dbReference type="eggNOG" id="ENOG502S9KZ">
    <property type="taxonomic scope" value="Eukaryota"/>
</dbReference>
<feature type="non-terminal residue" evidence="3">
    <location>
        <position position="1"/>
    </location>
</feature>
<dbReference type="EMBL" id="KK852703">
    <property type="protein sequence ID" value="KDR18094.1"/>
    <property type="molecule type" value="Genomic_DNA"/>
</dbReference>
<protein>
    <recommendedName>
        <fullName evidence="2">HAT C-terminal dimerisation domain-containing protein</fullName>
    </recommendedName>
</protein>
<dbReference type="InterPro" id="IPR008906">
    <property type="entry name" value="HATC_C_dom"/>
</dbReference>
<dbReference type="PANTHER" id="PTHR45749:SF35">
    <property type="entry name" value="AC-LIKE TRANSPOSASE-RELATED"/>
    <property type="match status" value="1"/>
</dbReference>
<keyword evidence="1" id="KW-1133">Transmembrane helix</keyword>
<accession>A0A067RDM9</accession>
<dbReference type="OMA" id="FAIMKFR"/>
<feature type="domain" description="HAT C-terminal dimerisation" evidence="2">
    <location>
        <begin position="7"/>
        <end position="62"/>
    </location>
</feature>
<dbReference type="STRING" id="136037.A0A067RDM9"/>
<proteinExistence type="predicted"/>
<dbReference type="InParanoid" id="A0A067RDM9"/>
<gene>
    <name evidence="3" type="ORF">L798_07789</name>
</gene>
<feature type="transmembrane region" description="Helical" evidence="1">
    <location>
        <begin position="6"/>
        <end position="27"/>
    </location>
</feature>
<organism evidence="3 4">
    <name type="scientific">Zootermopsis nevadensis</name>
    <name type="common">Dampwood termite</name>
    <dbReference type="NCBI Taxonomy" id="136037"/>
    <lineage>
        <taxon>Eukaryota</taxon>
        <taxon>Metazoa</taxon>
        <taxon>Ecdysozoa</taxon>
        <taxon>Arthropoda</taxon>
        <taxon>Hexapoda</taxon>
        <taxon>Insecta</taxon>
        <taxon>Pterygota</taxon>
        <taxon>Neoptera</taxon>
        <taxon>Polyneoptera</taxon>
        <taxon>Dictyoptera</taxon>
        <taxon>Blattodea</taxon>
        <taxon>Blattoidea</taxon>
        <taxon>Termitoidae</taxon>
        <taxon>Termopsidae</taxon>
        <taxon>Zootermopsis</taxon>
    </lineage>
</organism>
<dbReference type="Proteomes" id="UP000027135">
    <property type="component" value="Unassembled WGS sequence"/>
</dbReference>
<keyword evidence="4" id="KW-1185">Reference proteome</keyword>
<evidence type="ECO:0000313" key="4">
    <source>
        <dbReference type="Proteomes" id="UP000027135"/>
    </source>
</evidence>
<name>A0A067RDM9_ZOONE</name>
<dbReference type="AlphaFoldDB" id="A0A067RDM9"/>